<dbReference type="GO" id="GO:0007399">
    <property type="term" value="P:nervous system development"/>
    <property type="evidence" value="ECO:0007669"/>
    <property type="project" value="InterPro"/>
</dbReference>
<dbReference type="InterPro" id="IPR012677">
    <property type="entry name" value="Nucleotide-bd_a/b_plait_sf"/>
</dbReference>
<dbReference type="SUPFAM" id="SSF54928">
    <property type="entry name" value="RNA-binding domain, RBD"/>
    <property type="match status" value="1"/>
</dbReference>
<evidence type="ECO:0000256" key="8">
    <source>
        <dbReference type="PROSITE-ProRule" id="PRU00176"/>
    </source>
</evidence>
<gene>
    <name evidence="11" type="ORF">OXX778_LOCUS10052</name>
</gene>
<sequence>MNESIELTNENVNEKNLDGESTGNIDSRQSSLSIIVTSNPAQETYQQFQNEISSLNQESASTSPSLSNSSLNQSSIVITPSSTSSSDLAKNDDSTNLPTDLNNNTTTNTTTSTANQPKRLHVSNIPFRFRDPDLRAMFGQFGEILDVEIIFNERGSKGFGFVTFATSTDAELAREKLHGTIVEGRKIEVNNATARVQNPNANPINGLIKNGLLQKGKVINPMATARLYSAADLATLNTLRAVNGAINPLGLAQLAPGLAAQSVLIRAQNGALINPNQSALFAAQLASQNLINAQVHQANPLLNIANLNYALNQQRLMRQQIPQQALNLTNLSGLNTNNSNQNLTQNNNPSQNLLQNVQNNQNVNSQTNNSNNNSINAAILAAVQNTQQRNQSLPLAQGYSLYPDQLLNAQNQMTTSPNTDPRLNQLQYSTLVGLNNRFLSPNQQSNPNSNNVNIQSQTQNLITNTNTSNTTNLNGLISINSTNQNSNSNVSSPNSTQTNQNTSQTMTTSNPNNTQNLYLSNSPNSVPTAVQQLQQLYATESYLAATGQPLTQVLGYQNAIRGAPPSFRYTPY</sequence>
<accession>A0A813XBF8</accession>
<feature type="region of interest" description="Disordered" evidence="9">
    <location>
        <begin position="55"/>
        <end position="116"/>
    </location>
</feature>
<dbReference type="InterPro" id="IPR000504">
    <property type="entry name" value="RRM_dom"/>
</dbReference>
<feature type="region of interest" description="Disordered" evidence="9">
    <location>
        <begin position="332"/>
        <end position="351"/>
    </location>
</feature>
<dbReference type="Gene3D" id="3.30.70.330">
    <property type="match status" value="1"/>
</dbReference>
<dbReference type="InterPro" id="IPR034237">
    <property type="entry name" value="FOX1_RRM"/>
</dbReference>
<dbReference type="GO" id="GO:0006397">
    <property type="term" value="P:mRNA processing"/>
    <property type="evidence" value="ECO:0007669"/>
    <property type="project" value="UniProtKB-KW"/>
</dbReference>
<keyword evidence="4" id="KW-0507">mRNA processing</keyword>
<comment type="subcellular location">
    <subcellularLocation>
        <location evidence="2">Cytoplasm</location>
    </subcellularLocation>
    <subcellularLocation>
        <location evidence="1">Nucleus</location>
    </subcellularLocation>
</comment>
<dbReference type="InterPro" id="IPR035979">
    <property type="entry name" value="RBD_domain_sf"/>
</dbReference>
<dbReference type="FunFam" id="3.30.70.330:FF:000375">
    <property type="entry name" value="RNA binding fox-1 homolog 1"/>
    <property type="match status" value="1"/>
</dbReference>
<evidence type="ECO:0000313" key="12">
    <source>
        <dbReference type="Proteomes" id="UP000663879"/>
    </source>
</evidence>
<organism evidence="11 12">
    <name type="scientific">Brachionus calyciflorus</name>
    <dbReference type="NCBI Taxonomy" id="104777"/>
    <lineage>
        <taxon>Eukaryota</taxon>
        <taxon>Metazoa</taxon>
        <taxon>Spiralia</taxon>
        <taxon>Gnathifera</taxon>
        <taxon>Rotifera</taxon>
        <taxon>Eurotatoria</taxon>
        <taxon>Monogononta</taxon>
        <taxon>Pseudotrocha</taxon>
        <taxon>Ploima</taxon>
        <taxon>Brachionidae</taxon>
        <taxon>Brachionus</taxon>
    </lineage>
</organism>
<dbReference type="PANTHER" id="PTHR15597">
    <property type="entry name" value="ATAXIN 2-BINDING PROTEIN 1-RELATED"/>
    <property type="match status" value="1"/>
</dbReference>
<reference evidence="11" key="1">
    <citation type="submission" date="2021-02" db="EMBL/GenBank/DDBJ databases">
        <authorList>
            <person name="Nowell W R."/>
        </authorList>
    </citation>
    <scope>NUCLEOTIDE SEQUENCE</scope>
    <source>
        <strain evidence="11">Ploen Becks lab</strain>
    </source>
</reference>
<dbReference type="PANTHER" id="PTHR15597:SF22">
    <property type="entry name" value="RNA-BINDING FOX PROTEIN 1, ISOFORM H"/>
    <property type="match status" value="1"/>
</dbReference>
<evidence type="ECO:0000259" key="10">
    <source>
        <dbReference type="PROSITE" id="PS50102"/>
    </source>
</evidence>
<evidence type="ECO:0000256" key="6">
    <source>
        <dbReference type="ARBA" id="ARBA00023187"/>
    </source>
</evidence>
<dbReference type="GO" id="GO:0000381">
    <property type="term" value="P:regulation of alternative mRNA splicing, via spliceosome"/>
    <property type="evidence" value="ECO:0007669"/>
    <property type="project" value="InterPro"/>
</dbReference>
<dbReference type="AlphaFoldDB" id="A0A813XBF8"/>
<evidence type="ECO:0000256" key="4">
    <source>
        <dbReference type="ARBA" id="ARBA00022664"/>
    </source>
</evidence>
<feature type="region of interest" description="Disordered" evidence="9">
    <location>
        <begin position="1"/>
        <end position="26"/>
    </location>
</feature>
<feature type="compositionally biased region" description="Low complexity" evidence="9">
    <location>
        <begin position="94"/>
        <end position="113"/>
    </location>
</feature>
<feature type="region of interest" description="Disordered" evidence="9">
    <location>
        <begin position="479"/>
        <end position="525"/>
    </location>
</feature>
<evidence type="ECO:0000256" key="3">
    <source>
        <dbReference type="ARBA" id="ARBA00022490"/>
    </source>
</evidence>
<feature type="compositionally biased region" description="Low complexity" evidence="9">
    <location>
        <begin position="59"/>
        <end position="86"/>
    </location>
</feature>
<evidence type="ECO:0000256" key="5">
    <source>
        <dbReference type="ARBA" id="ARBA00022884"/>
    </source>
</evidence>
<name>A0A813XBF8_9BILA</name>
<dbReference type="GO" id="GO:0008380">
    <property type="term" value="P:RNA splicing"/>
    <property type="evidence" value="ECO:0007669"/>
    <property type="project" value="UniProtKB-KW"/>
</dbReference>
<keyword evidence="6" id="KW-0508">mRNA splicing</keyword>
<dbReference type="InterPro" id="IPR047131">
    <property type="entry name" value="RBFOX1-like"/>
</dbReference>
<dbReference type="Proteomes" id="UP000663879">
    <property type="component" value="Unassembled WGS sequence"/>
</dbReference>
<dbReference type="CDD" id="cd12407">
    <property type="entry name" value="RRM_FOX1_like"/>
    <property type="match status" value="1"/>
</dbReference>
<keyword evidence="3" id="KW-0963">Cytoplasm</keyword>
<dbReference type="SMART" id="SM00360">
    <property type="entry name" value="RRM"/>
    <property type="match status" value="1"/>
</dbReference>
<feature type="compositionally biased region" description="Low complexity" evidence="9">
    <location>
        <begin position="479"/>
        <end position="516"/>
    </location>
</feature>
<feature type="domain" description="RRM" evidence="10">
    <location>
        <begin position="118"/>
        <end position="194"/>
    </location>
</feature>
<keyword evidence="12" id="KW-1185">Reference proteome</keyword>
<keyword evidence="5 8" id="KW-0694">RNA-binding</keyword>
<protein>
    <recommendedName>
        <fullName evidence="10">RRM domain-containing protein</fullName>
    </recommendedName>
</protein>
<dbReference type="GO" id="GO:0005634">
    <property type="term" value="C:nucleus"/>
    <property type="evidence" value="ECO:0007669"/>
    <property type="project" value="UniProtKB-SubCell"/>
</dbReference>
<evidence type="ECO:0000256" key="1">
    <source>
        <dbReference type="ARBA" id="ARBA00004123"/>
    </source>
</evidence>
<evidence type="ECO:0000256" key="2">
    <source>
        <dbReference type="ARBA" id="ARBA00004496"/>
    </source>
</evidence>
<feature type="compositionally biased region" description="Polar residues" evidence="9">
    <location>
        <begin position="1"/>
        <end position="11"/>
    </location>
</feature>
<dbReference type="PROSITE" id="PS50102">
    <property type="entry name" value="RRM"/>
    <property type="match status" value="1"/>
</dbReference>
<evidence type="ECO:0000313" key="11">
    <source>
        <dbReference type="EMBL" id="CAF0873547.1"/>
    </source>
</evidence>
<keyword evidence="7" id="KW-0539">Nucleus</keyword>
<dbReference type="GO" id="GO:0005737">
    <property type="term" value="C:cytoplasm"/>
    <property type="evidence" value="ECO:0007669"/>
    <property type="project" value="UniProtKB-SubCell"/>
</dbReference>
<dbReference type="EMBL" id="CAJNOC010001546">
    <property type="protein sequence ID" value="CAF0873547.1"/>
    <property type="molecule type" value="Genomic_DNA"/>
</dbReference>
<dbReference type="Pfam" id="PF00076">
    <property type="entry name" value="RRM_1"/>
    <property type="match status" value="1"/>
</dbReference>
<proteinExistence type="predicted"/>
<evidence type="ECO:0000256" key="9">
    <source>
        <dbReference type="SAM" id="MobiDB-lite"/>
    </source>
</evidence>
<dbReference type="GO" id="GO:0003729">
    <property type="term" value="F:mRNA binding"/>
    <property type="evidence" value="ECO:0007669"/>
    <property type="project" value="TreeGrafter"/>
</dbReference>
<evidence type="ECO:0000256" key="7">
    <source>
        <dbReference type="ARBA" id="ARBA00023242"/>
    </source>
</evidence>
<dbReference type="OrthoDB" id="5382468at2759"/>
<comment type="caution">
    <text evidence="11">The sequence shown here is derived from an EMBL/GenBank/DDBJ whole genome shotgun (WGS) entry which is preliminary data.</text>
</comment>